<dbReference type="InterPro" id="IPR014016">
    <property type="entry name" value="UvrD-like_ATP-bd"/>
</dbReference>
<evidence type="ECO:0000256" key="8">
    <source>
        <dbReference type="ARBA" id="ARBA00034923"/>
    </source>
</evidence>
<name>A0A7X0UCF7_9BURK</name>
<comment type="catalytic activity">
    <reaction evidence="6">
        <text>Couples ATP hydrolysis with the unwinding of duplex DNA by translocating in the 3'-5' direction.</text>
        <dbReference type="EC" id="5.6.2.4"/>
    </reaction>
</comment>
<evidence type="ECO:0000256" key="5">
    <source>
        <dbReference type="ARBA" id="ARBA00023235"/>
    </source>
</evidence>
<dbReference type="EMBL" id="JACHLK010000015">
    <property type="protein sequence ID" value="MBB6562964.1"/>
    <property type="molecule type" value="Genomic_DNA"/>
</dbReference>
<dbReference type="GO" id="GO:0043138">
    <property type="term" value="F:3'-5' DNA helicase activity"/>
    <property type="evidence" value="ECO:0007669"/>
    <property type="project" value="UniProtKB-EC"/>
</dbReference>
<dbReference type="PROSITE" id="PS51198">
    <property type="entry name" value="UVRD_HELICASE_ATP_BIND"/>
    <property type="match status" value="1"/>
</dbReference>
<keyword evidence="3 10" id="KW-0347">Helicase</keyword>
<dbReference type="PANTHER" id="PTHR11070:SF2">
    <property type="entry name" value="ATP-DEPENDENT DNA HELICASE SRS2"/>
    <property type="match status" value="1"/>
</dbReference>
<evidence type="ECO:0000313" key="13">
    <source>
        <dbReference type="Proteomes" id="UP000575083"/>
    </source>
</evidence>
<evidence type="ECO:0000259" key="11">
    <source>
        <dbReference type="PROSITE" id="PS51198"/>
    </source>
</evidence>
<evidence type="ECO:0000256" key="1">
    <source>
        <dbReference type="ARBA" id="ARBA00022741"/>
    </source>
</evidence>
<comment type="catalytic activity">
    <reaction evidence="9">
        <text>ATP + H2O = ADP + phosphate + H(+)</text>
        <dbReference type="Rhea" id="RHEA:13065"/>
        <dbReference type="ChEBI" id="CHEBI:15377"/>
        <dbReference type="ChEBI" id="CHEBI:15378"/>
        <dbReference type="ChEBI" id="CHEBI:30616"/>
        <dbReference type="ChEBI" id="CHEBI:43474"/>
        <dbReference type="ChEBI" id="CHEBI:456216"/>
        <dbReference type="EC" id="5.6.2.4"/>
    </reaction>
</comment>
<dbReference type="Proteomes" id="UP000575083">
    <property type="component" value="Unassembled WGS sequence"/>
</dbReference>
<dbReference type="InterPro" id="IPR000212">
    <property type="entry name" value="DNA_helicase_UvrD/REP"/>
</dbReference>
<keyword evidence="4 10" id="KW-0067">ATP-binding</keyword>
<dbReference type="InterPro" id="IPR027417">
    <property type="entry name" value="P-loop_NTPase"/>
</dbReference>
<feature type="binding site" evidence="10">
    <location>
        <begin position="43"/>
        <end position="50"/>
    </location>
    <ligand>
        <name>ATP</name>
        <dbReference type="ChEBI" id="CHEBI:30616"/>
    </ligand>
</feature>
<evidence type="ECO:0000256" key="9">
    <source>
        <dbReference type="ARBA" id="ARBA00048988"/>
    </source>
</evidence>
<evidence type="ECO:0000256" key="10">
    <source>
        <dbReference type="PROSITE-ProRule" id="PRU00560"/>
    </source>
</evidence>
<dbReference type="InterPro" id="IPR014017">
    <property type="entry name" value="DNA_helicase_UvrD-like_C"/>
</dbReference>
<dbReference type="Pfam" id="PF13361">
    <property type="entry name" value="UvrD_C"/>
    <property type="match status" value="1"/>
</dbReference>
<dbReference type="PANTHER" id="PTHR11070">
    <property type="entry name" value="UVRD / RECB / PCRA DNA HELICASE FAMILY MEMBER"/>
    <property type="match status" value="1"/>
</dbReference>
<dbReference type="GO" id="GO:0003677">
    <property type="term" value="F:DNA binding"/>
    <property type="evidence" value="ECO:0007669"/>
    <property type="project" value="InterPro"/>
</dbReference>
<gene>
    <name evidence="12" type="ORF">HNP48_005681</name>
</gene>
<organism evidence="12 13">
    <name type="scientific">Acidovorax soli</name>
    <dbReference type="NCBI Taxonomy" id="592050"/>
    <lineage>
        <taxon>Bacteria</taxon>
        <taxon>Pseudomonadati</taxon>
        <taxon>Pseudomonadota</taxon>
        <taxon>Betaproteobacteria</taxon>
        <taxon>Burkholderiales</taxon>
        <taxon>Comamonadaceae</taxon>
        <taxon>Acidovorax</taxon>
    </lineage>
</organism>
<reference evidence="12 13" key="1">
    <citation type="submission" date="2020-08" db="EMBL/GenBank/DDBJ databases">
        <title>Functional genomics of gut bacteria from endangered species of beetles.</title>
        <authorList>
            <person name="Carlos-Shanley C."/>
        </authorList>
    </citation>
    <scope>NUCLEOTIDE SEQUENCE [LARGE SCALE GENOMIC DNA]</scope>
    <source>
        <strain evidence="12 13">S00198</strain>
    </source>
</reference>
<dbReference type="AlphaFoldDB" id="A0A7X0UCF7"/>
<dbReference type="GO" id="GO:0000725">
    <property type="term" value="P:recombinational repair"/>
    <property type="evidence" value="ECO:0007669"/>
    <property type="project" value="TreeGrafter"/>
</dbReference>
<evidence type="ECO:0000313" key="12">
    <source>
        <dbReference type="EMBL" id="MBB6562964.1"/>
    </source>
</evidence>
<evidence type="ECO:0000256" key="2">
    <source>
        <dbReference type="ARBA" id="ARBA00022801"/>
    </source>
</evidence>
<keyword evidence="1 10" id="KW-0547">Nucleotide-binding</keyword>
<accession>A0A7X0UCF7</accession>
<comment type="caution">
    <text evidence="12">The sequence shown here is derived from an EMBL/GenBank/DDBJ whole genome shotgun (WGS) entry which is preliminary data.</text>
</comment>
<protein>
    <recommendedName>
        <fullName evidence="7">DNA 3'-5' helicase</fullName>
        <ecNumber evidence="7">5.6.2.4</ecNumber>
    </recommendedName>
    <alternativeName>
        <fullName evidence="8">DNA 3'-5' helicase II</fullName>
    </alternativeName>
</protein>
<sequence>MPSPRSAAPASSPARSWAHARITATVEQRRVLDSAAPAIVISALAGTGKTTTLCMKACNLLLQAGKAGQAREPAPILFLAYSRAGVTAIRDRMLQLHGKVPASMQILTMEQLCEVVLKEQGDPVEKLDDPVRRRFLILQAQQALRLELERNDHGGGSDDDELLAQNVDIDAFLAFEALAKKKLLHRDIEDSGLDLRAFCDDQGLDYGLCRLYGQYERMRVGMNHEPRFYAEGDCTFELCRQLGALDWDQPLDALRERYSAVLFDELHDLDEGALMVLRKLVQGGNGLFVGAGDFNQHIHEGSFSVFGSGLQRMRECLPADTEVLAINTTRRFGAEICAALNPLFGVAFAPMAQSSDAFAHLTYDSDEHCAAQLVELHGQIVNAWGALQDAKGDGKGTGQNNSSLNVVLRSPQDSILLEWVFGHEGVHYGCQGMSPFYLRREVALALALMWALQGDGGERHLTPGIVGAAVEGLLHYGRRAARGGAADVDLLAQGRFDDAGWTDLPGAQEGQKLAATLHSSATRMRRYIAHGTLDPSAPELADACAQLMALAPNACAPLLADAGLFCAHPLVRRIFAEAPINGAERSACLASLQALAGLAHGLPVAELLGRLTLLATASIAMHQANEPISLRLLSVEACKGREFTFVAVPFVERGRFPGPASHQEAYRERNMLYVAMTRARAALWLVESAAKPVWPGPV</sequence>
<proteinExistence type="predicted"/>
<evidence type="ECO:0000256" key="6">
    <source>
        <dbReference type="ARBA" id="ARBA00034617"/>
    </source>
</evidence>
<dbReference type="SUPFAM" id="SSF52540">
    <property type="entry name" value="P-loop containing nucleoside triphosphate hydrolases"/>
    <property type="match status" value="1"/>
</dbReference>
<feature type="domain" description="UvrD-like helicase ATP-binding" evidence="11">
    <location>
        <begin position="22"/>
        <end position="333"/>
    </location>
</feature>
<dbReference type="RefSeq" id="WP_184863472.1">
    <property type="nucleotide sequence ID" value="NZ_JACHLK010000015.1"/>
</dbReference>
<dbReference type="Gene3D" id="3.40.50.300">
    <property type="entry name" value="P-loop containing nucleotide triphosphate hydrolases"/>
    <property type="match status" value="2"/>
</dbReference>
<keyword evidence="2 10" id="KW-0378">Hydrolase</keyword>
<dbReference type="Pfam" id="PF00580">
    <property type="entry name" value="UvrD-helicase"/>
    <property type="match status" value="1"/>
</dbReference>
<dbReference type="GO" id="GO:0016787">
    <property type="term" value="F:hydrolase activity"/>
    <property type="evidence" value="ECO:0007669"/>
    <property type="project" value="UniProtKB-UniRule"/>
</dbReference>
<dbReference type="EC" id="5.6.2.4" evidence="7"/>
<keyword evidence="5" id="KW-0413">Isomerase</keyword>
<evidence type="ECO:0000256" key="3">
    <source>
        <dbReference type="ARBA" id="ARBA00022806"/>
    </source>
</evidence>
<evidence type="ECO:0000256" key="4">
    <source>
        <dbReference type="ARBA" id="ARBA00022840"/>
    </source>
</evidence>
<keyword evidence="13" id="KW-1185">Reference proteome</keyword>
<dbReference type="GO" id="GO:0005524">
    <property type="term" value="F:ATP binding"/>
    <property type="evidence" value="ECO:0007669"/>
    <property type="project" value="UniProtKB-UniRule"/>
</dbReference>
<evidence type="ECO:0000256" key="7">
    <source>
        <dbReference type="ARBA" id="ARBA00034808"/>
    </source>
</evidence>